<protein>
    <submittedName>
        <fullName evidence="1">DUF3445 domain-containing protein</fullName>
    </submittedName>
</protein>
<dbReference type="AlphaFoldDB" id="A0A545SWY0"/>
<dbReference type="EMBL" id="VICH01000004">
    <property type="protein sequence ID" value="TQV69465.1"/>
    <property type="molecule type" value="Genomic_DNA"/>
</dbReference>
<keyword evidence="2" id="KW-1185">Reference proteome</keyword>
<evidence type="ECO:0000313" key="2">
    <source>
        <dbReference type="Proteomes" id="UP000315816"/>
    </source>
</evidence>
<organism evidence="1 2">
    <name type="scientific">Aliiroseovarius halocynthiae</name>
    <dbReference type="NCBI Taxonomy" id="985055"/>
    <lineage>
        <taxon>Bacteria</taxon>
        <taxon>Pseudomonadati</taxon>
        <taxon>Pseudomonadota</taxon>
        <taxon>Alphaproteobacteria</taxon>
        <taxon>Rhodobacterales</taxon>
        <taxon>Paracoccaceae</taxon>
        <taxon>Aliiroseovarius</taxon>
    </lineage>
</organism>
<dbReference type="Pfam" id="PF11927">
    <property type="entry name" value="HODM_asu-like"/>
    <property type="match status" value="1"/>
</dbReference>
<dbReference type="OrthoDB" id="5242510at2"/>
<comment type="caution">
    <text evidence="1">The sequence shown here is derived from an EMBL/GenBank/DDBJ whole genome shotgun (WGS) entry which is preliminary data.</text>
</comment>
<dbReference type="RefSeq" id="WP_142853210.1">
    <property type="nucleotide sequence ID" value="NZ_FXWW01000001.1"/>
</dbReference>
<accession>A0A545SWY0</accession>
<proteinExistence type="predicted"/>
<sequence length="258" mass="29640">MVEICQQELPILPWADPKTARLPGLNPVAPGEWLLIDDAYCMQMSHRLFLMQEHADCVHKLSEQARPAAEELLDTVLAELAETEGFDVHEECVLCPDGRQADLDRGQPLLTLGTLVQEDFVLMQKSGDEHIMTGAILCFPASWSLDQKFMKTLDKIHDPVSEYTPDIARRVQRVFDGIQVGRPMWRANHLFYNDPELFQPRREEDRRGFDACHPRWLRVERQTMKRLPTTGAVVFSIHTFVLSRQRLEELGIQQPVGE</sequence>
<dbReference type="Proteomes" id="UP000315816">
    <property type="component" value="Unassembled WGS sequence"/>
</dbReference>
<name>A0A545SWY0_9RHOB</name>
<gene>
    <name evidence="1" type="ORF">FIL88_07945</name>
</gene>
<reference evidence="1 2" key="1">
    <citation type="submission" date="2019-06" db="EMBL/GenBank/DDBJ databases">
        <title>A novel species of marine bacteria.</title>
        <authorList>
            <person name="Wang Y."/>
        </authorList>
    </citation>
    <scope>NUCLEOTIDE SEQUENCE [LARGE SCALE GENOMIC DNA]</scope>
    <source>
        <strain evidence="1 2">MA1-10</strain>
    </source>
</reference>
<evidence type="ECO:0000313" key="1">
    <source>
        <dbReference type="EMBL" id="TQV69465.1"/>
    </source>
</evidence>
<dbReference type="InterPro" id="IPR021848">
    <property type="entry name" value="HODM_asu-like"/>
</dbReference>